<dbReference type="InterPro" id="IPR050708">
    <property type="entry name" value="T6SS_VgrG/RHS"/>
</dbReference>
<dbReference type="PANTHER" id="PTHR32305">
    <property type="match status" value="1"/>
</dbReference>
<dbReference type="PANTHER" id="PTHR32305:SF15">
    <property type="entry name" value="PROTEIN RHSA-RELATED"/>
    <property type="match status" value="1"/>
</dbReference>
<dbReference type="EMBL" id="FNVK01000006">
    <property type="protein sequence ID" value="SEF70896.1"/>
    <property type="molecule type" value="Genomic_DNA"/>
</dbReference>
<keyword evidence="3" id="KW-1185">Reference proteome</keyword>
<protein>
    <submittedName>
        <fullName evidence="2">RHS repeat-associated core domain-containing protein</fullName>
    </submittedName>
    <submittedName>
        <fullName evidence="1">RhsD protein</fullName>
    </submittedName>
</protein>
<dbReference type="PRINTS" id="PR00394">
    <property type="entry name" value="RHSPROTEIN"/>
</dbReference>
<organism evidence="1 3">
    <name type="scientific">Nitrosospira multiformis (strain ATCC 25196 / NCIMB 11849 / C 71)</name>
    <dbReference type="NCBI Taxonomy" id="323848"/>
    <lineage>
        <taxon>Bacteria</taxon>
        <taxon>Pseudomonadati</taxon>
        <taxon>Pseudomonadota</taxon>
        <taxon>Betaproteobacteria</taxon>
        <taxon>Nitrosomonadales</taxon>
        <taxon>Nitrosomonadaceae</taxon>
        <taxon>Nitrosospira</taxon>
    </lineage>
</organism>
<dbReference type="Proteomes" id="UP000002718">
    <property type="component" value="Chromosome"/>
</dbReference>
<reference evidence="1 3" key="3">
    <citation type="journal article" date="2008" name="Appl. Environ. Microbiol.">
        <title>Complete genome sequence of Nitrosospira multiformis, an ammonia-oxidizing bacterium from the soil environment.</title>
        <authorList>
            <person name="Norton J.M."/>
            <person name="Klotz M.G."/>
            <person name="Stein L.Y."/>
            <person name="Arp D.J."/>
            <person name="Bottomley P.J."/>
            <person name="Chain P.S."/>
            <person name="Hauser L.J."/>
            <person name="Land M.L."/>
            <person name="Larimer F.W."/>
            <person name="Shin M.W."/>
            <person name="Starkenburg S.R."/>
        </authorList>
    </citation>
    <scope>NUCLEOTIDE SEQUENCE [LARGE SCALE GENOMIC DNA]</scope>
    <source>
        <strain evidence="1">ATCC 25196</strain>
        <strain evidence="3">ATCC 25196 / NCIMB 11849 / C 71</strain>
    </source>
</reference>
<proteinExistence type="predicted"/>
<dbReference type="Gene3D" id="2.180.10.10">
    <property type="entry name" value="RHS repeat-associated core"/>
    <property type="match status" value="1"/>
</dbReference>
<reference evidence="3" key="1">
    <citation type="submission" date="2005-08" db="EMBL/GenBank/DDBJ databases">
        <title>Complete sequence of chromosome 1 of Nitrosospira multiformis ATCC 25196.</title>
        <authorList>
            <person name="Copeland A."/>
            <person name="Lucas S."/>
            <person name="Lapidus A."/>
            <person name="Barry K."/>
            <person name="Detter J.C."/>
            <person name="Glavina T."/>
            <person name="Hammon N."/>
            <person name="Israni S."/>
            <person name="Pitluck S."/>
            <person name="Chain P."/>
            <person name="Malfatti S."/>
            <person name="Shin M."/>
            <person name="Vergez L."/>
            <person name="Schmutz J."/>
            <person name="Larimer F."/>
            <person name="Land M."/>
            <person name="Hauser L."/>
            <person name="Kyrpides N."/>
            <person name="Lykidis A."/>
            <person name="Richardson P."/>
        </authorList>
    </citation>
    <scope>NUCLEOTIDE SEQUENCE [LARGE SCALE GENOMIC DNA]</scope>
    <source>
        <strain evidence="3">ATCC 25196 / NCIMB 11849 / C 71</strain>
    </source>
</reference>
<gene>
    <name evidence="1" type="ordered locus">Nmul_A2213</name>
    <name evidence="2" type="ORF">SAMN05216403_106117</name>
</gene>
<evidence type="ECO:0000313" key="2">
    <source>
        <dbReference type="EMBL" id="SEF70896.1"/>
    </source>
</evidence>
<accession>Q2Y6W6</accession>
<evidence type="ECO:0000313" key="1">
    <source>
        <dbReference type="EMBL" id="ABB75505.1"/>
    </source>
</evidence>
<dbReference type="NCBIfam" id="TIGR03696">
    <property type="entry name" value="Rhs_assc_core"/>
    <property type="match status" value="1"/>
</dbReference>
<evidence type="ECO:0000313" key="3">
    <source>
        <dbReference type="Proteomes" id="UP000002718"/>
    </source>
</evidence>
<reference evidence="1" key="2">
    <citation type="submission" date="2005-08" db="EMBL/GenBank/DDBJ databases">
        <title>Complete sequence of Chromosome 1 of Nitrosospira multiformis ATCC 25196.</title>
        <authorList>
            <consortium name="US DOE Joint Genome Institute"/>
            <person name="Copeland A."/>
            <person name="Lucas S."/>
            <person name="Lapidus A."/>
            <person name="Barry K."/>
            <person name="Detter J.C."/>
            <person name="Glavina T."/>
            <person name="Hammon N."/>
            <person name="Israni S."/>
            <person name="Pitluck S."/>
            <person name="Chain P."/>
            <person name="Malfatti S."/>
            <person name="Shin M."/>
            <person name="Vergez L."/>
            <person name="Schmutz J."/>
            <person name="Larimer F."/>
            <person name="Land M."/>
            <person name="Hauser L."/>
            <person name="Kyrpides N."/>
            <person name="Lykidis A."/>
            <person name="Richardson P."/>
        </authorList>
    </citation>
    <scope>NUCLEOTIDE SEQUENCE</scope>
    <source>
        <strain evidence="1">ATCC 25196</strain>
    </source>
</reference>
<dbReference type="eggNOG" id="COG3209">
    <property type="taxonomic scope" value="Bacteria"/>
</dbReference>
<dbReference type="InterPro" id="IPR022385">
    <property type="entry name" value="Rhs_assc_core"/>
</dbReference>
<dbReference type="KEGG" id="nmu:Nmul_A2213"/>
<sequence>MGVGYGPFGANPPNQNPSGLGTFSYNLRYPGQYHDAETGLHYNYFRDYDPKTGRYIQSDPIGLAGGINTYVYVEGNPLSKIDPTGEIAFVPILIGIGVGYAFDYALERYKKEHCTCQTTPVGAAGNAAAGGAVGGAGRFASKPRGGIAGGGLAGTGTSSFSQMNHMAAKSGMYSVATRNGITEVLRKVPYAGAALAAYEVYDALSCD</sequence>
<dbReference type="EMBL" id="CP000103">
    <property type="protein sequence ID" value="ABB75505.1"/>
    <property type="molecule type" value="Genomic_DNA"/>
</dbReference>
<name>Q2Y6W6_NITMU</name>
<dbReference type="HOGENOM" id="CLU_1325214_0_0_4"/>
<dbReference type="Proteomes" id="UP000236751">
    <property type="component" value="Unassembled WGS sequence"/>
</dbReference>
<reference evidence="2 4" key="4">
    <citation type="submission" date="2016-10" db="EMBL/GenBank/DDBJ databases">
        <authorList>
            <person name="de Groot N.N."/>
        </authorList>
    </citation>
    <scope>NUCLEOTIDE SEQUENCE [LARGE SCALE GENOMIC DNA]</scope>
    <source>
        <strain evidence="2 4">Nl13</strain>
    </source>
</reference>
<dbReference type="AlphaFoldDB" id="Q2Y6W6"/>
<evidence type="ECO:0000313" key="4">
    <source>
        <dbReference type="Proteomes" id="UP000236751"/>
    </source>
</evidence>
<dbReference type="STRING" id="323848.Nmul_A2213"/>